<gene>
    <name evidence="1" type="ORF">N0V91_008118</name>
</gene>
<name>A0A9W8Z7Y7_9PLEO</name>
<organism evidence="1 2">
    <name type="scientific">Didymella pomorum</name>
    <dbReference type="NCBI Taxonomy" id="749634"/>
    <lineage>
        <taxon>Eukaryota</taxon>
        <taxon>Fungi</taxon>
        <taxon>Dikarya</taxon>
        <taxon>Ascomycota</taxon>
        <taxon>Pezizomycotina</taxon>
        <taxon>Dothideomycetes</taxon>
        <taxon>Pleosporomycetidae</taxon>
        <taxon>Pleosporales</taxon>
        <taxon>Pleosporineae</taxon>
        <taxon>Didymellaceae</taxon>
        <taxon>Didymella</taxon>
    </lineage>
</organism>
<keyword evidence="2" id="KW-1185">Reference proteome</keyword>
<dbReference type="EMBL" id="JAPEVA010000077">
    <property type="protein sequence ID" value="KAJ4401220.1"/>
    <property type="molecule type" value="Genomic_DNA"/>
</dbReference>
<evidence type="ECO:0000313" key="1">
    <source>
        <dbReference type="EMBL" id="KAJ4401220.1"/>
    </source>
</evidence>
<protein>
    <submittedName>
        <fullName evidence="1">Uncharacterized protein</fullName>
    </submittedName>
</protein>
<sequence>MLKRYTMTCIEGVKYLHGNRNPTRRLVHGGIDVLPFLSKACCDASIFLDKAQFLIANNSLLDAFDKLFDEWGVFDDLVYGGHVTQIRMREIPTKYSWEEQEFGSY</sequence>
<dbReference type="AlphaFoldDB" id="A0A9W8Z7Y7"/>
<dbReference type="Proteomes" id="UP001140510">
    <property type="component" value="Unassembled WGS sequence"/>
</dbReference>
<comment type="caution">
    <text evidence="1">The sequence shown here is derived from an EMBL/GenBank/DDBJ whole genome shotgun (WGS) entry which is preliminary data.</text>
</comment>
<evidence type="ECO:0000313" key="2">
    <source>
        <dbReference type="Proteomes" id="UP001140510"/>
    </source>
</evidence>
<proteinExistence type="predicted"/>
<reference evidence="1" key="1">
    <citation type="submission" date="2022-10" db="EMBL/GenBank/DDBJ databases">
        <title>Tapping the CABI collections for fungal endophytes: first genome assemblies for Collariella, Neodidymelliopsis, Ascochyta clinopodiicola, Didymella pomorum, Didymosphaeria variabile, Neocosmospora piperis and Neocucurbitaria cava.</title>
        <authorList>
            <person name="Hill R."/>
        </authorList>
    </citation>
    <scope>NUCLEOTIDE SEQUENCE</scope>
    <source>
        <strain evidence="1">IMI 355091</strain>
    </source>
</reference>
<accession>A0A9W8Z7Y7</accession>